<evidence type="ECO:0000256" key="1">
    <source>
        <dbReference type="SAM" id="Phobius"/>
    </source>
</evidence>
<dbReference type="EMBL" id="QFRJ01000009">
    <property type="protein sequence ID" value="PWH84969.1"/>
    <property type="molecule type" value="Genomic_DNA"/>
</dbReference>
<protein>
    <submittedName>
        <fullName evidence="2">Uncharacterized protein</fullName>
    </submittedName>
</protein>
<keyword evidence="1" id="KW-0472">Membrane</keyword>
<name>A0A2U2XAZ0_9FLAO</name>
<gene>
    <name evidence="2" type="ORF">DIT68_11385</name>
</gene>
<sequence length="110" mass="12238">MFLGDWCGNGQNFFLRGVAALLFLTWIFVGLRRSGWVIASARFLPQIFADCADAFGELCSFWLTLIFAGCADVFLDSLTLNYFLQADYSNLVLFITLQFDAVGGNKGLMV</sequence>
<feature type="transmembrane region" description="Helical" evidence="1">
    <location>
        <begin position="13"/>
        <end position="31"/>
    </location>
</feature>
<comment type="caution">
    <text evidence="2">The sequence shown here is derived from an EMBL/GenBank/DDBJ whole genome shotgun (WGS) entry which is preliminary data.</text>
</comment>
<keyword evidence="3" id="KW-1185">Reference proteome</keyword>
<organism evidence="2 3">
    <name type="scientific">Brumimicrobium oceani</name>
    <dbReference type="NCBI Taxonomy" id="2100725"/>
    <lineage>
        <taxon>Bacteria</taxon>
        <taxon>Pseudomonadati</taxon>
        <taxon>Bacteroidota</taxon>
        <taxon>Flavobacteriia</taxon>
        <taxon>Flavobacteriales</taxon>
        <taxon>Crocinitomicaceae</taxon>
        <taxon>Brumimicrobium</taxon>
    </lineage>
</organism>
<dbReference type="AlphaFoldDB" id="A0A2U2XAZ0"/>
<dbReference type="Proteomes" id="UP000245370">
    <property type="component" value="Unassembled WGS sequence"/>
</dbReference>
<proteinExistence type="predicted"/>
<evidence type="ECO:0000313" key="3">
    <source>
        <dbReference type="Proteomes" id="UP000245370"/>
    </source>
</evidence>
<accession>A0A2U2XAZ0</accession>
<reference evidence="2 3" key="2">
    <citation type="submission" date="2018-05" db="EMBL/GenBank/DDBJ databases">
        <authorList>
            <person name="Lanie J.A."/>
            <person name="Ng W.-L."/>
            <person name="Kazmierczak K.M."/>
            <person name="Andrzejewski T.M."/>
            <person name="Davidsen T.M."/>
            <person name="Wayne K.J."/>
            <person name="Tettelin H."/>
            <person name="Glass J.I."/>
            <person name="Rusch D."/>
            <person name="Podicherti R."/>
            <person name="Tsui H.-C.T."/>
            <person name="Winkler M.E."/>
        </authorList>
    </citation>
    <scope>NUCLEOTIDE SEQUENCE [LARGE SCALE GENOMIC DNA]</scope>
    <source>
        <strain evidence="2 3">C305</strain>
    </source>
</reference>
<keyword evidence="1" id="KW-0812">Transmembrane</keyword>
<evidence type="ECO:0000313" key="2">
    <source>
        <dbReference type="EMBL" id="PWH84969.1"/>
    </source>
</evidence>
<keyword evidence="1" id="KW-1133">Transmembrane helix</keyword>
<reference evidence="2 3" key="1">
    <citation type="submission" date="2018-05" db="EMBL/GenBank/DDBJ databases">
        <title>Brumimicrobium oceani sp. nov., isolated from coastal sediment.</title>
        <authorList>
            <person name="Kou Y."/>
        </authorList>
    </citation>
    <scope>NUCLEOTIDE SEQUENCE [LARGE SCALE GENOMIC DNA]</scope>
    <source>
        <strain evidence="2 3">C305</strain>
    </source>
</reference>